<proteinExistence type="predicted"/>
<feature type="non-terminal residue" evidence="2">
    <location>
        <position position="1"/>
    </location>
</feature>
<dbReference type="Proteomes" id="UP000326950">
    <property type="component" value="Unassembled WGS sequence"/>
</dbReference>
<accession>A0A5N6UQJ9</accession>
<gene>
    <name evidence="2" type="ORF">BDV40DRAFT_269227</name>
</gene>
<name>A0A5N6UQJ9_ASPTM</name>
<evidence type="ECO:0000313" key="2">
    <source>
        <dbReference type="EMBL" id="KAE8160925.1"/>
    </source>
</evidence>
<feature type="region of interest" description="Disordered" evidence="1">
    <location>
        <begin position="49"/>
        <end position="78"/>
    </location>
</feature>
<protein>
    <submittedName>
        <fullName evidence="2">Uncharacterized protein</fullName>
    </submittedName>
</protein>
<evidence type="ECO:0000313" key="3">
    <source>
        <dbReference type="Proteomes" id="UP000326950"/>
    </source>
</evidence>
<sequence length="142" mass="15993">QITQTPVDTQRGIGLATLTRTRSGHIEQYRRFHFQDDRVIPAAMVASMSRRQETEGRELDISSQCSESDDGEPQERAKEACHCYRDTEIDQSSHVFNGDVVQSMNTSIVRKHHMRGGSVKGNSKLVNGDLDKDSFAAFFCQD</sequence>
<dbReference type="AlphaFoldDB" id="A0A5N6UQJ9"/>
<dbReference type="EMBL" id="ML738649">
    <property type="protein sequence ID" value="KAE8160925.1"/>
    <property type="molecule type" value="Genomic_DNA"/>
</dbReference>
<organism evidence="2 3">
    <name type="scientific">Aspergillus tamarii</name>
    <dbReference type="NCBI Taxonomy" id="41984"/>
    <lineage>
        <taxon>Eukaryota</taxon>
        <taxon>Fungi</taxon>
        <taxon>Dikarya</taxon>
        <taxon>Ascomycota</taxon>
        <taxon>Pezizomycotina</taxon>
        <taxon>Eurotiomycetes</taxon>
        <taxon>Eurotiomycetidae</taxon>
        <taxon>Eurotiales</taxon>
        <taxon>Aspergillaceae</taxon>
        <taxon>Aspergillus</taxon>
        <taxon>Aspergillus subgen. Circumdati</taxon>
    </lineage>
</organism>
<keyword evidence="3" id="KW-1185">Reference proteome</keyword>
<evidence type="ECO:0000256" key="1">
    <source>
        <dbReference type="SAM" id="MobiDB-lite"/>
    </source>
</evidence>
<feature type="compositionally biased region" description="Basic and acidic residues" evidence="1">
    <location>
        <begin position="50"/>
        <end position="60"/>
    </location>
</feature>
<dbReference type="OrthoDB" id="4462099at2759"/>
<reference evidence="2 3" key="1">
    <citation type="submission" date="2019-04" db="EMBL/GenBank/DDBJ databases">
        <title>Friends and foes A comparative genomics study of 23 Aspergillus species from section Flavi.</title>
        <authorList>
            <consortium name="DOE Joint Genome Institute"/>
            <person name="Kjaerbolling I."/>
            <person name="Vesth T."/>
            <person name="Frisvad J.C."/>
            <person name="Nybo J.L."/>
            <person name="Theobald S."/>
            <person name="Kildgaard S."/>
            <person name="Isbrandt T."/>
            <person name="Kuo A."/>
            <person name="Sato A."/>
            <person name="Lyhne E.K."/>
            <person name="Kogle M.E."/>
            <person name="Wiebenga A."/>
            <person name="Kun R.S."/>
            <person name="Lubbers R.J."/>
            <person name="Makela M.R."/>
            <person name="Barry K."/>
            <person name="Chovatia M."/>
            <person name="Clum A."/>
            <person name="Daum C."/>
            <person name="Haridas S."/>
            <person name="He G."/>
            <person name="LaButti K."/>
            <person name="Lipzen A."/>
            <person name="Mondo S."/>
            <person name="Riley R."/>
            <person name="Salamov A."/>
            <person name="Simmons B.A."/>
            <person name="Magnuson J.K."/>
            <person name="Henrissat B."/>
            <person name="Mortensen U.H."/>
            <person name="Larsen T.O."/>
            <person name="Devries R.P."/>
            <person name="Grigoriev I.V."/>
            <person name="Machida M."/>
            <person name="Baker S.E."/>
            <person name="Andersen M.R."/>
        </authorList>
    </citation>
    <scope>NUCLEOTIDE SEQUENCE [LARGE SCALE GENOMIC DNA]</scope>
    <source>
        <strain evidence="2 3">CBS 117626</strain>
    </source>
</reference>